<feature type="transmembrane region" description="Helical" evidence="2">
    <location>
        <begin position="75"/>
        <end position="92"/>
    </location>
</feature>
<reference evidence="3" key="1">
    <citation type="journal article" date="2014" name="Int. J. Syst. Evol. Microbiol.">
        <title>Complete genome sequence of Corynebacterium casei LMG S-19264T (=DSM 44701T), isolated from a smear-ripened cheese.</title>
        <authorList>
            <consortium name="US DOE Joint Genome Institute (JGI-PGF)"/>
            <person name="Walter F."/>
            <person name="Albersmeier A."/>
            <person name="Kalinowski J."/>
            <person name="Ruckert C."/>
        </authorList>
    </citation>
    <scope>NUCLEOTIDE SEQUENCE</scope>
    <source>
        <strain evidence="3">CGMCC 4.7308</strain>
    </source>
</reference>
<proteinExistence type="predicted"/>
<comment type="caution">
    <text evidence="3">The sequence shown here is derived from an EMBL/GenBank/DDBJ whole genome shotgun (WGS) entry which is preliminary data.</text>
</comment>
<dbReference type="EMBL" id="BMNA01000001">
    <property type="protein sequence ID" value="GGL85641.1"/>
    <property type="molecule type" value="Genomic_DNA"/>
</dbReference>
<accession>A0A917SKN0</accession>
<keyword evidence="2" id="KW-0812">Transmembrane</keyword>
<feature type="transmembrane region" description="Helical" evidence="2">
    <location>
        <begin position="44"/>
        <end position="63"/>
    </location>
</feature>
<evidence type="ECO:0000256" key="2">
    <source>
        <dbReference type="SAM" id="Phobius"/>
    </source>
</evidence>
<name>A0A917SKN0_9ACTN</name>
<keyword evidence="4" id="KW-1185">Reference proteome</keyword>
<feature type="region of interest" description="Disordered" evidence="1">
    <location>
        <begin position="1"/>
        <end position="33"/>
    </location>
</feature>
<sequence length="110" mass="11903">MTSTPSSPRPGPGQSAAPGPAGTPTTDGRRLDRSLEQARAARELARIPVSSQVVLLAVMLAFFSGALDFTFQAAWEWWLLPLAALVVAGVLVRQRVNLRRRRLAELARPS</sequence>
<organism evidence="3 4">
    <name type="scientific">Nakamurella endophytica</name>
    <dbReference type="NCBI Taxonomy" id="1748367"/>
    <lineage>
        <taxon>Bacteria</taxon>
        <taxon>Bacillati</taxon>
        <taxon>Actinomycetota</taxon>
        <taxon>Actinomycetes</taxon>
        <taxon>Nakamurellales</taxon>
        <taxon>Nakamurellaceae</taxon>
        <taxon>Nakamurella</taxon>
    </lineage>
</organism>
<keyword evidence="2" id="KW-0472">Membrane</keyword>
<protein>
    <submittedName>
        <fullName evidence="3">Uncharacterized protein</fullName>
    </submittedName>
</protein>
<reference evidence="3" key="2">
    <citation type="submission" date="2020-09" db="EMBL/GenBank/DDBJ databases">
        <authorList>
            <person name="Sun Q."/>
            <person name="Zhou Y."/>
        </authorList>
    </citation>
    <scope>NUCLEOTIDE SEQUENCE</scope>
    <source>
        <strain evidence="3">CGMCC 4.7308</strain>
    </source>
</reference>
<keyword evidence="2" id="KW-1133">Transmembrane helix</keyword>
<gene>
    <name evidence="3" type="ORF">GCM10011594_01610</name>
</gene>
<evidence type="ECO:0000256" key="1">
    <source>
        <dbReference type="SAM" id="MobiDB-lite"/>
    </source>
</evidence>
<dbReference type="AlphaFoldDB" id="A0A917SKN0"/>
<evidence type="ECO:0000313" key="4">
    <source>
        <dbReference type="Proteomes" id="UP000655208"/>
    </source>
</evidence>
<evidence type="ECO:0000313" key="3">
    <source>
        <dbReference type="EMBL" id="GGL85641.1"/>
    </source>
</evidence>
<dbReference type="RefSeq" id="WP_188939621.1">
    <property type="nucleotide sequence ID" value="NZ_BMNA01000001.1"/>
</dbReference>
<dbReference type="Proteomes" id="UP000655208">
    <property type="component" value="Unassembled WGS sequence"/>
</dbReference>
<feature type="compositionally biased region" description="Low complexity" evidence="1">
    <location>
        <begin position="1"/>
        <end position="26"/>
    </location>
</feature>